<protein>
    <submittedName>
        <fullName evidence="2">Uncharacterized protein</fullName>
    </submittedName>
</protein>
<dbReference type="PATRIC" id="fig|760154.4.peg.969"/>
<keyword evidence="1" id="KW-0812">Transmembrane</keyword>
<dbReference type="AlphaFoldDB" id="I3XWE6"/>
<gene>
    <name evidence="2" type="ordered locus">Sulba_0969</name>
</gene>
<keyword evidence="1" id="KW-1133">Transmembrane helix</keyword>
<keyword evidence="1" id="KW-0472">Membrane</keyword>
<accession>I3XWE6</accession>
<organism evidence="2 3">
    <name type="scientific">Sulfurospirillum barnesii (strain ATCC 700032 / DSM 10660 / SES-3)</name>
    <dbReference type="NCBI Taxonomy" id="760154"/>
    <lineage>
        <taxon>Bacteria</taxon>
        <taxon>Pseudomonadati</taxon>
        <taxon>Campylobacterota</taxon>
        <taxon>Epsilonproteobacteria</taxon>
        <taxon>Campylobacterales</taxon>
        <taxon>Sulfurospirillaceae</taxon>
        <taxon>Sulfurospirillum</taxon>
    </lineage>
</organism>
<evidence type="ECO:0000256" key="1">
    <source>
        <dbReference type="SAM" id="Phobius"/>
    </source>
</evidence>
<dbReference type="RefSeq" id="WP_014769149.1">
    <property type="nucleotide sequence ID" value="NC_018002.1"/>
</dbReference>
<sequence length="46" mass="5201">MIVDIIHFGMTASAPANYVLDIVFTVLVKGILPFYLVKLVIVKYFK</sequence>
<evidence type="ECO:0000313" key="2">
    <source>
        <dbReference type="EMBL" id="AFL68270.1"/>
    </source>
</evidence>
<dbReference type="HOGENOM" id="CLU_3189864_0_0_7"/>
<dbReference type="OrthoDB" id="9923562at2"/>
<evidence type="ECO:0000313" key="3">
    <source>
        <dbReference type="Proteomes" id="UP000006176"/>
    </source>
</evidence>
<keyword evidence="3" id="KW-1185">Reference proteome</keyword>
<dbReference type="Proteomes" id="UP000006176">
    <property type="component" value="Chromosome"/>
</dbReference>
<feature type="transmembrane region" description="Helical" evidence="1">
    <location>
        <begin position="18"/>
        <end position="41"/>
    </location>
</feature>
<proteinExistence type="predicted"/>
<reference evidence="2 3" key="1">
    <citation type="submission" date="2012-06" db="EMBL/GenBank/DDBJ databases">
        <title>Complete sequence of Sulfurospirillum barnesii SES-3.</title>
        <authorList>
            <consortium name="US DOE Joint Genome Institute"/>
            <person name="Lucas S."/>
            <person name="Han J."/>
            <person name="Lapidus A."/>
            <person name="Cheng J.-F."/>
            <person name="Goodwin L."/>
            <person name="Pitluck S."/>
            <person name="Peters L."/>
            <person name="Ovchinnikova G."/>
            <person name="Lu M."/>
            <person name="Detter J.C."/>
            <person name="Han C."/>
            <person name="Tapia R."/>
            <person name="Land M."/>
            <person name="Hauser L."/>
            <person name="Kyrpides N."/>
            <person name="Ivanova N."/>
            <person name="Pagani I."/>
            <person name="Stolz J."/>
            <person name="Arkin A."/>
            <person name="Dehal P."/>
            <person name="Oremland R."/>
            <person name="Saltikov C."/>
            <person name="Basu P."/>
            <person name="Hollibaugh J."/>
            <person name="Newman D."/>
            <person name="Stolyar S."/>
            <person name="Hazen T."/>
            <person name="Woyke T."/>
        </authorList>
    </citation>
    <scope>NUCLEOTIDE SEQUENCE [LARGE SCALE GENOMIC DNA]</scope>
    <source>
        <strain evidence="3">ATCC 700032 / DSM 10660 / SES-3</strain>
    </source>
</reference>
<dbReference type="KEGG" id="sba:Sulba_0969"/>
<name>I3XWE6_SULBS</name>
<dbReference type="EMBL" id="CP003333">
    <property type="protein sequence ID" value="AFL68270.1"/>
    <property type="molecule type" value="Genomic_DNA"/>
</dbReference>